<evidence type="ECO:0000256" key="6">
    <source>
        <dbReference type="SAM" id="Coils"/>
    </source>
</evidence>
<comment type="caution">
    <text evidence="9">The sequence shown here is derived from an EMBL/GenBank/DDBJ whole genome shotgun (WGS) entry which is preliminary data.</text>
</comment>
<name>A0A2G1QUD8_9HYPH</name>
<keyword evidence="6" id="KW-0175">Coiled coil</keyword>
<dbReference type="PANTHER" id="PTHR35007">
    <property type="entry name" value="INTEGRAL MEMBRANE PROTEIN-RELATED"/>
    <property type="match status" value="1"/>
</dbReference>
<evidence type="ECO:0000256" key="2">
    <source>
        <dbReference type="ARBA" id="ARBA00022475"/>
    </source>
</evidence>
<keyword evidence="2" id="KW-1003">Cell membrane</keyword>
<keyword evidence="3 7" id="KW-0812">Transmembrane</keyword>
<accession>A0A2G1QUD8</accession>
<evidence type="ECO:0000313" key="9">
    <source>
        <dbReference type="EMBL" id="PHP69080.1"/>
    </source>
</evidence>
<evidence type="ECO:0000256" key="3">
    <source>
        <dbReference type="ARBA" id="ARBA00022692"/>
    </source>
</evidence>
<evidence type="ECO:0000259" key="8">
    <source>
        <dbReference type="Pfam" id="PF00482"/>
    </source>
</evidence>
<proteinExistence type="predicted"/>
<evidence type="ECO:0000256" key="7">
    <source>
        <dbReference type="SAM" id="Phobius"/>
    </source>
</evidence>
<dbReference type="PANTHER" id="PTHR35007:SF1">
    <property type="entry name" value="PILUS ASSEMBLY PROTEIN"/>
    <property type="match status" value="1"/>
</dbReference>
<evidence type="ECO:0000256" key="1">
    <source>
        <dbReference type="ARBA" id="ARBA00004651"/>
    </source>
</evidence>
<protein>
    <submittedName>
        <fullName evidence="9">Pilus assembly protein</fullName>
    </submittedName>
</protein>
<feature type="transmembrane region" description="Helical" evidence="7">
    <location>
        <begin position="110"/>
        <end position="130"/>
    </location>
</feature>
<feature type="coiled-coil region" evidence="6">
    <location>
        <begin position="54"/>
        <end position="88"/>
    </location>
</feature>
<evidence type="ECO:0000256" key="4">
    <source>
        <dbReference type="ARBA" id="ARBA00022989"/>
    </source>
</evidence>
<evidence type="ECO:0000256" key="5">
    <source>
        <dbReference type="ARBA" id="ARBA00023136"/>
    </source>
</evidence>
<dbReference type="Pfam" id="PF00482">
    <property type="entry name" value="T2SSF"/>
    <property type="match status" value="1"/>
</dbReference>
<feature type="transmembrane region" description="Helical" evidence="7">
    <location>
        <begin position="6"/>
        <end position="27"/>
    </location>
</feature>
<dbReference type="InterPro" id="IPR018076">
    <property type="entry name" value="T2SS_GspF_dom"/>
</dbReference>
<dbReference type="GO" id="GO:0005886">
    <property type="term" value="C:plasma membrane"/>
    <property type="evidence" value="ECO:0007669"/>
    <property type="project" value="UniProtKB-SubCell"/>
</dbReference>
<gene>
    <name evidence="9" type="ORF">CSC94_03655</name>
</gene>
<sequence length="340" mass="37407">MFGIDITVLAIIALVGLSAGAVAYAFLFNRIENERQSGRRIEMVKQAETDRTVVKATRDRNQEAARRRKNIQDTLKELEEKQKTTTAAMRRAPLKIQIKQAGMDVPVQRFYIISVIIGVVVAGAAGISGALPMPLVTVPAIFAAAAFGVPRWFIAFQRGRRVKKFLVEFPNALDVIVRAVKSGLPINDGIRLIASEAQEPVKTEFRRIVEAQQIGMSIPEAAMRMPETMPCPEAAFFGVVIQIQQQAGGNLSEALGNLSRVLRDRKKMKDRVQALAMEAKASAIIIGALPFVVAFLVYMSSPSYIKPLFTTSQGHMLLAGAAVWMSIGIFIMKKMMDFEV</sequence>
<dbReference type="InterPro" id="IPR042094">
    <property type="entry name" value="T2SS_GspF_sf"/>
</dbReference>
<reference evidence="9 10" key="1">
    <citation type="submission" date="2017-10" db="EMBL/GenBank/DDBJ databases">
        <title>Sedimentibacterium mangrovi gen. nov., sp. nov., a novel member of family Phyllobacteriacea isolated from mangrove sediment.</title>
        <authorList>
            <person name="Liao H."/>
            <person name="Tian Y."/>
        </authorList>
    </citation>
    <scope>NUCLEOTIDE SEQUENCE [LARGE SCALE GENOMIC DNA]</scope>
    <source>
        <strain evidence="9 10">X9-2-2</strain>
    </source>
</reference>
<dbReference type="RefSeq" id="WP_099303795.1">
    <property type="nucleotide sequence ID" value="NZ_PDVP01000001.1"/>
</dbReference>
<feature type="transmembrane region" description="Helical" evidence="7">
    <location>
        <begin position="275"/>
        <end position="300"/>
    </location>
</feature>
<feature type="domain" description="Type II secretion system protein GspF" evidence="8">
    <location>
        <begin position="173"/>
        <end position="297"/>
    </location>
</feature>
<keyword evidence="10" id="KW-1185">Reference proteome</keyword>
<organism evidence="9 10">
    <name type="scientific">Zhengella mangrovi</name>
    <dbReference type="NCBI Taxonomy" id="1982044"/>
    <lineage>
        <taxon>Bacteria</taxon>
        <taxon>Pseudomonadati</taxon>
        <taxon>Pseudomonadota</taxon>
        <taxon>Alphaproteobacteria</taxon>
        <taxon>Hyphomicrobiales</taxon>
        <taxon>Notoacmeibacteraceae</taxon>
        <taxon>Zhengella</taxon>
    </lineage>
</organism>
<dbReference type="Gene3D" id="1.20.81.30">
    <property type="entry name" value="Type II secretion system (T2SS), domain F"/>
    <property type="match status" value="1"/>
</dbReference>
<dbReference type="Proteomes" id="UP000221168">
    <property type="component" value="Unassembled WGS sequence"/>
</dbReference>
<feature type="transmembrane region" description="Helical" evidence="7">
    <location>
        <begin position="312"/>
        <end position="332"/>
    </location>
</feature>
<dbReference type="OrthoDB" id="9803381at2"/>
<keyword evidence="5 7" id="KW-0472">Membrane</keyword>
<dbReference type="AlphaFoldDB" id="A0A2G1QUD8"/>
<keyword evidence="4 7" id="KW-1133">Transmembrane helix</keyword>
<feature type="transmembrane region" description="Helical" evidence="7">
    <location>
        <begin position="136"/>
        <end position="154"/>
    </location>
</feature>
<dbReference type="EMBL" id="PDVP01000001">
    <property type="protein sequence ID" value="PHP69080.1"/>
    <property type="molecule type" value="Genomic_DNA"/>
</dbReference>
<evidence type="ECO:0000313" key="10">
    <source>
        <dbReference type="Proteomes" id="UP000221168"/>
    </source>
</evidence>
<comment type="subcellular location">
    <subcellularLocation>
        <location evidence="1">Cell membrane</location>
        <topology evidence="1">Multi-pass membrane protein</topology>
    </subcellularLocation>
</comment>